<dbReference type="AlphaFoldDB" id="A0A371IMG1"/>
<feature type="transmembrane region" description="Helical" evidence="1">
    <location>
        <begin position="135"/>
        <end position="164"/>
    </location>
</feature>
<evidence type="ECO:0000256" key="1">
    <source>
        <dbReference type="SAM" id="Phobius"/>
    </source>
</evidence>
<accession>A0A371IMG1</accession>
<comment type="caution">
    <text evidence="2">The sequence shown here is derived from an EMBL/GenBank/DDBJ whole genome shotgun (WGS) entry which is preliminary data.</text>
</comment>
<reference evidence="3 5" key="3">
    <citation type="submission" date="2019-07" db="EMBL/GenBank/DDBJ databases">
        <title>Criibacterium bergeronii gen. nov., sp. nov. isolated from human clinical samples.</title>
        <authorList>
            <person name="Maheux A.F."/>
            <person name="Boudreau D.K."/>
            <person name="Berube E."/>
            <person name="Brodeur S."/>
            <person name="Bernard K.A."/>
            <person name="Abed J.Y."/>
            <person name="Ducrey E."/>
            <person name="Guay E.F."/>
            <person name="Raymond F."/>
            <person name="Corbeil J."/>
            <person name="Domingo M.-C."/>
            <person name="Roy P.H."/>
            <person name="Boissinot M."/>
            <person name="Tocheva E.I."/>
            <person name="Omar R.F."/>
        </authorList>
    </citation>
    <scope>NUCLEOTIDE SEQUENCE [LARGE SCALE GENOMIC DNA]</scope>
    <source>
        <strain evidence="3 5">CCRI-24246</strain>
    </source>
</reference>
<reference evidence="2" key="2">
    <citation type="submission" date="2018-07" db="EMBL/GenBank/DDBJ databases">
        <authorList>
            <person name="Quirk P.G."/>
            <person name="Krulwich T.A."/>
        </authorList>
    </citation>
    <scope>NUCLEOTIDE SEQUENCE</scope>
    <source>
        <strain evidence="2">CCRI-22567</strain>
    </source>
</reference>
<evidence type="ECO:0000313" key="3">
    <source>
        <dbReference type="EMBL" id="TRW28597.1"/>
    </source>
</evidence>
<feature type="transmembrane region" description="Helical" evidence="1">
    <location>
        <begin position="176"/>
        <end position="194"/>
    </location>
</feature>
<proteinExistence type="predicted"/>
<feature type="transmembrane region" description="Helical" evidence="1">
    <location>
        <begin position="58"/>
        <end position="77"/>
    </location>
</feature>
<keyword evidence="1" id="KW-1133">Transmembrane helix</keyword>
<keyword evidence="1" id="KW-0812">Transmembrane</keyword>
<feature type="transmembrane region" description="Helical" evidence="1">
    <location>
        <begin position="107"/>
        <end position="123"/>
    </location>
</feature>
<keyword evidence="4" id="KW-1185">Reference proteome</keyword>
<dbReference type="RefSeq" id="WP_068911333.1">
    <property type="nucleotide sequence ID" value="NZ_MBEW02000005.1"/>
</dbReference>
<dbReference type="Proteomes" id="UP000319424">
    <property type="component" value="Unassembled WGS sequence"/>
</dbReference>
<sequence length="250" mass="28665">MKSVTHATIGMTTYVNYIILTKQSFDIVDIPICLAFSVLPDIDVHSSKISQIIRKAPLKFIQIALFSLVTLALLYAVFIKRLLPEQALIIVPVMVLLLRFSSKNKTLKKVSLTLAFLFIYYIFSKYTHVKTAKNIFLLLAILPFFSHRGFSHSILALVLVALCLSPLKNDTNLIKYYYVAVISFFSHIFLGDIFTKEGVMLFYPISKSKISFNVIKSKALYKKIDYIYLLIYLSITLFIIYAIYFNSSYN</sequence>
<feature type="transmembrane region" description="Helical" evidence="1">
    <location>
        <begin position="83"/>
        <end position="100"/>
    </location>
</feature>
<dbReference type="Proteomes" id="UP000093352">
    <property type="component" value="Unassembled WGS sequence"/>
</dbReference>
<gene>
    <name evidence="2" type="ORF">BBG48_003655</name>
    <name evidence="3" type="ORF">FL857_00490</name>
</gene>
<feature type="transmembrane region" description="Helical" evidence="1">
    <location>
        <begin position="226"/>
        <end position="245"/>
    </location>
</feature>
<dbReference type="PANTHER" id="PTHR35531:SF1">
    <property type="entry name" value="INNER MEMBRANE PROTEIN YBCI-RELATED"/>
    <property type="match status" value="1"/>
</dbReference>
<dbReference type="GO" id="GO:0016787">
    <property type="term" value="F:hydrolase activity"/>
    <property type="evidence" value="ECO:0007669"/>
    <property type="project" value="UniProtKB-KW"/>
</dbReference>
<dbReference type="InterPro" id="IPR007404">
    <property type="entry name" value="YdjM-like"/>
</dbReference>
<dbReference type="Pfam" id="PF04307">
    <property type="entry name" value="YdjM"/>
    <property type="match status" value="1"/>
</dbReference>
<protein>
    <submittedName>
        <fullName evidence="2">Metal-dependent hydrolase</fullName>
    </submittedName>
</protein>
<dbReference type="OrthoDB" id="5459053at2"/>
<dbReference type="PANTHER" id="PTHR35531">
    <property type="entry name" value="INNER MEMBRANE PROTEIN YBCI-RELATED"/>
    <property type="match status" value="1"/>
</dbReference>
<reference evidence="2 4" key="1">
    <citation type="journal article" date="2016" name="Genome Announc.">
        <title>Draft Genome Sequence of Criibacterium bergeronii gen. nov., sp. nov., Strain CCRI-22567T, Isolated from a Vaginal Sample from a Woman with Bacterial Vaginosis.</title>
        <authorList>
            <person name="Maheux A.F."/>
            <person name="Berube E."/>
            <person name="Boudreau D.K."/>
            <person name="Raymond F."/>
            <person name="Corbeil J."/>
            <person name="Roy P.H."/>
            <person name="Boissinot M."/>
            <person name="Omar R.F."/>
        </authorList>
    </citation>
    <scope>NUCLEOTIDE SEQUENCE [LARGE SCALE GENOMIC DNA]</scope>
    <source>
        <strain evidence="2 4">CCRI-22567</strain>
    </source>
</reference>
<evidence type="ECO:0000313" key="4">
    <source>
        <dbReference type="Proteomes" id="UP000093352"/>
    </source>
</evidence>
<keyword evidence="1" id="KW-0472">Membrane</keyword>
<keyword evidence="2" id="KW-0378">Hydrolase</keyword>
<evidence type="ECO:0000313" key="2">
    <source>
        <dbReference type="EMBL" id="RDY21689.1"/>
    </source>
</evidence>
<dbReference type="EMBL" id="VJXW01000001">
    <property type="protein sequence ID" value="TRW28597.1"/>
    <property type="molecule type" value="Genomic_DNA"/>
</dbReference>
<organism evidence="2 4">
    <name type="scientific">Criibacterium bergeronii</name>
    <dbReference type="NCBI Taxonomy" id="1871336"/>
    <lineage>
        <taxon>Bacteria</taxon>
        <taxon>Bacillati</taxon>
        <taxon>Bacillota</taxon>
        <taxon>Clostridia</taxon>
        <taxon>Peptostreptococcales</taxon>
        <taxon>Filifactoraceae</taxon>
        <taxon>Criibacterium</taxon>
    </lineage>
</organism>
<dbReference type="EMBL" id="MBEW02000005">
    <property type="protein sequence ID" value="RDY21689.1"/>
    <property type="molecule type" value="Genomic_DNA"/>
</dbReference>
<evidence type="ECO:0000313" key="5">
    <source>
        <dbReference type="Proteomes" id="UP000319424"/>
    </source>
</evidence>
<dbReference type="STRING" id="1871336.BBG48_00065"/>
<name>A0A371IMG1_9FIRM</name>